<feature type="compositionally biased region" description="Basic and acidic residues" evidence="2">
    <location>
        <begin position="150"/>
        <end position="167"/>
    </location>
</feature>
<evidence type="ECO:0000313" key="4">
    <source>
        <dbReference type="EMBL" id="POG58067.1"/>
    </source>
</evidence>
<keyword evidence="1" id="KW-0479">Metal-binding</keyword>
<keyword evidence="1" id="KW-0863">Zinc-finger</keyword>
<name>A0A2P4NY65_RHIID</name>
<dbReference type="EMBL" id="AUPC02000575">
    <property type="protein sequence ID" value="POG58067.1"/>
    <property type="molecule type" value="Genomic_DNA"/>
</dbReference>
<feature type="region of interest" description="Disordered" evidence="2">
    <location>
        <begin position="142"/>
        <end position="167"/>
    </location>
</feature>
<evidence type="ECO:0000259" key="3">
    <source>
        <dbReference type="PROSITE" id="PS50157"/>
    </source>
</evidence>
<sequence length="233" mass="26993">MAFLTANNKNVSLRDVDNTFYKIKALHISLLNTEDTIDYLKYDYGLKEGSAASLAKFAKECKTQTEKSVPQTNPLKEIEFYDVVEFVKNKLNLNTEQIKKIQILEDCSLKSQGINSEANLNIAIDRINEKMSLLLEHKKEEYQQITQNSDNEKNDEEEKKNTDKVRSSDNVIDTIDTTNTFNQFQEELDNYINKSTPTEGKYTCSICNKNLVSDKTLTRYITEQHTNKRYRCN</sequence>
<dbReference type="GO" id="GO:0008270">
    <property type="term" value="F:zinc ion binding"/>
    <property type="evidence" value="ECO:0007669"/>
    <property type="project" value="UniProtKB-KW"/>
</dbReference>
<comment type="caution">
    <text evidence="4">The sequence shown here is derived from an EMBL/GenBank/DDBJ whole genome shotgun (WGS) entry which is preliminary data.</text>
</comment>
<protein>
    <recommendedName>
        <fullName evidence="3">C2H2-type domain-containing protein</fullName>
    </recommendedName>
</protein>
<keyword evidence="5" id="KW-1185">Reference proteome</keyword>
<evidence type="ECO:0000256" key="1">
    <source>
        <dbReference type="PROSITE-ProRule" id="PRU00042"/>
    </source>
</evidence>
<reference evidence="4 5" key="1">
    <citation type="journal article" date="2013" name="Proc. Natl. Acad. Sci. U.S.A.">
        <title>Genome of an arbuscular mycorrhizal fungus provides insight into the oldest plant symbiosis.</title>
        <authorList>
            <person name="Tisserant E."/>
            <person name="Malbreil M."/>
            <person name="Kuo A."/>
            <person name="Kohler A."/>
            <person name="Symeonidi A."/>
            <person name="Balestrini R."/>
            <person name="Charron P."/>
            <person name="Duensing N."/>
            <person name="Frei Dit Frey N."/>
            <person name="Gianinazzi-Pearson V."/>
            <person name="Gilbert L.B."/>
            <person name="Handa Y."/>
            <person name="Herr J.R."/>
            <person name="Hijri M."/>
            <person name="Koul R."/>
            <person name="Kawaguchi M."/>
            <person name="Krajinski F."/>
            <person name="Lammers P.J."/>
            <person name="Masclaux F.G."/>
            <person name="Murat C."/>
            <person name="Morin E."/>
            <person name="Ndikumana S."/>
            <person name="Pagni M."/>
            <person name="Petitpierre D."/>
            <person name="Requena N."/>
            <person name="Rosikiewicz P."/>
            <person name="Riley R."/>
            <person name="Saito K."/>
            <person name="San Clemente H."/>
            <person name="Shapiro H."/>
            <person name="van Tuinen D."/>
            <person name="Becard G."/>
            <person name="Bonfante P."/>
            <person name="Paszkowski U."/>
            <person name="Shachar-Hill Y.Y."/>
            <person name="Tuskan G.A."/>
            <person name="Young P.W."/>
            <person name="Sanders I.R."/>
            <person name="Henrissat B."/>
            <person name="Rensing S.A."/>
            <person name="Grigoriev I.V."/>
            <person name="Corradi N."/>
            <person name="Roux C."/>
            <person name="Martin F."/>
        </authorList>
    </citation>
    <scope>NUCLEOTIDE SEQUENCE [LARGE SCALE GENOMIC DNA]</scope>
    <source>
        <strain evidence="4 5">DAOM 197198</strain>
    </source>
</reference>
<dbReference type="InterPro" id="IPR013087">
    <property type="entry name" value="Znf_C2H2_type"/>
</dbReference>
<evidence type="ECO:0000313" key="5">
    <source>
        <dbReference type="Proteomes" id="UP000018888"/>
    </source>
</evidence>
<accession>A0A2P4NY65</accession>
<evidence type="ECO:0000256" key="2">
    <source>
        <dbReference type="SAM" id="MobiDB-lite"/>
    </source>
</evidence>
<dbReference type="PROSITE" id="PS50157">
    <property type="entry name" value="ZINC_FINGER_C2H2_2"/>
    <property type="match status" value="1"/>
</dbReference>
<organism evidence="4 5">
    <name type="scientific">Rhizophagus irregularis (strain DAOM 181602 / DAOM 197198 / MUCL 43194)</name>
    <name type="common">Arbuscular mycorrhizal fungus</name>
    <name type="synonym">Glomus intraradices</name>
    <dbReference type="NCBI Taxonomy" id="747089"/>
    <lineage>
        <taxon>Eukaryota</taxon>
        <taxon>Fungi</taxon>
        <taxon>Fungi incertae sedis</taxon>
        <taxon>Mucoromycota</taxon>
        <taxon>Glomeromycotina</taxon>
        <taxon>Glomeromycetes</taxon>
        <taxon>Glomerales</taxon>
        <taxon>Glomeraceae</taxon>
        <taxon>Rhizophagus</taxon>
    </lineage>
</organism>
<dbReference type="VEuPathDB" id="FungiDB:RhiirFUN_010572"/>
<dbReference type="AlphaFoldDB" id="A0A2P4NY65"/>
<keyword evidence="1" id="KW-0862">Zinc</keyword>
<dbReference type="Proteomes" id="UP000018888">
    <property type="component" value="Unassembled WGS sequence"/>
</dbReference>
<reference evidence="4 5" key="2">
    <citation type="journal article" date="2018" name="New Phytol.">
        <title>High intraspecific genome diversity in the model arbuscular mycorrhizal symbiont Rhizophagus irregularis.</title>
        <authorList>
            <person name="Chen E.C.H."/>
            <person name="Morin E."/>
            <person name="Beaudet D."/>
            <person name="Noel J."/>
            <person name="Yildirir G."/>
            <person name="Ndikumana S."/>
            <person name="Charron P."/>
            <person name="St-Onge C."/>
            <person name="Giorgi J."/>
            <person name="Kruger M."/>
            <person name="Marton T."/>
            <person name="Ropars J."/>
            <person name="Grigoriev I.V."/>
            <person name="Hainaut M."/>
            <person name="Henrissat B."/>
            <person name="Roux C."/>
            <person name="Martin F."/>
            <person name="Corradi N."/>
        </authorList>
    </citation>
    <scope>NUCLEOTIDE SEQUENCE [LARGE SCALE GENOMIC DNA]</scope>
    <source>
        <strain evidence="4 5">DAOM 197198</strain>
    </source>
</reference>
<feature type="domain" description="C2H2-type" evidence="3">
    <location>
        <begin position="202"/>
        <end position="230"/>
    </location>
</feature>
<proteinExistence type="predicted"/>
<gene>
    <name evidence="4" type="ORF">GLOIN_2v1790895</name>
</gene>